<gene>
    <name evidence="1" type="ORF">A3Q56_08578</name>
</gene>
<name>A0A177ANU4_9BILA</name>
<protein>
    <submittedName>
        <fullName evidence="1">Uncharacterized protein</fullName>
    </submittedName>
</protein>
<dbReference type="OrthoDB" id="10260567at2759"/>
<evidence type="ECO:0000313" key="1">
    <source>
        <dbReference type="EMBL" id="OAF63717.1"/>
    </source>
</evidence>
<proteinExistence type="predicted"/>
<comment type="caution">
    <text evidence="1">The sequence shown here is derived from an EMBL/GenBank/DDBJ whole genome shotgun (WGS) entry which is preliminary data.</text>
</comment>
<keyword evidence="2" id="KW-1185">Reference proteome</keyword>
<organism evidence="1 2">
    <name type="scientific">Intoshia linei</name>
    <dbReference type="NCBI Taxonomy" id="1819745"/>
    <lineage>
        <taxon>Eukaryota</taxon>
        <taxon>Metazoa</taxon>
        <taxon>Spiralia</taxon>
        <taxon>Lophotrochozoa</taxon>
        <taxon>Mesozoa</taxon>
        <taxon>Orthonectida</taxon>
        <taxon>Rhopaluridae</taxon>
        <taxon>Intoshia</taxon>
    </lineage>
</organism>
<evidence type="ECO:0000313" key="2">
    <source>
        <dbReference type="Proteomes" id="UP000078046"/>
    </source>
</evidence>
<accession>A0A177ANU4</accession>
<sequence>MFVYDPSSGCTVRIKLSQVNNGTNDSNGKKNNIMANQTLDGHSGAVTLIAWNEKLDKLTTSDENGLIIV</sequence>
<feature type="non-terminal residue" evidence="1">
    <location>
        <position position="69"/>
    </location>
</feature>
<dbReference type="EMBL" id="LWCA01002731">
    <property type="protein sequence ID" value="OAF63717.1"/>
    <property type="molecule type" value="Genomic_DNA"/>
</dbReference>
<reference evidence="1 2" key="1">
    <citation type="submission" date="2016-04" db="EMBL/GenBank/DDBJ databases">
        <title>The genome of Intoshia linei affirms orthonectids as highly simplified spiralians.</title>
        <authorList>
            <person name="Mikhailov K.V."/>
            <person name="Slusarev G.S."/>
            <person name="Nikitin M.A."/>
            <person name="Logacheva M.D."/>
            <person name="Penin A."/>
            <person name="Aleoshin V."/>
            <person name="Panchin Y.V."/>
        </authorList>
    </citation>
    <scope>NUCLEOTIDE SEQUENCE [LARGE SCALE GENOMIC DNA]</scope>
    <source>
        <strain evidence="1">Intl2013</strain>
        <tissue evidence="1">Whole animal</tissue>
    </source>
</reference>
<dbReference type="AlphaFoldDB" id="A0A177ANU4"/>
<dbReference type="Proteomes" id="UP000078046">
    <property type="component" value="Unassembled WGS sequence"/>
</dbReference>